<accession>A0AAD5CGT1</accession>
<proteinExistence type="predicted"/>
<dbReference type="Gene3D" id="1.25.40.1030">
    <property type="match status" value="1"/>
</dbReference>
<keyword evidence="3" id="KW-0677">Repeat</keyword>
<dbReference type="GO" id="GO:0070971">
    <property type="term" value="C:endoplasmic reticulum exit site"/>
    <property type="evidence" value="ECO:0007669"/>
    <property type="project" value="TreeGrafter"/>
</dbReference>
<reference evidence="4" key="1">
    <citation type="submission" date="2022-06" db="EMBL/GenBank/DDBJ databases">
        <title>Uncovering the hologenomic basis of an extraordinary plant invasion.</title>
        <authorList>
            <person name="Bieker V.C."/>
            <person name="Martin M.D."/>
            <person name="Gilbert T."/>
            <person name="Hodgins K."/>
            <person name="Battlay P."/>
            <person name="Petersen B."/>
            <person name="Wilson J."/>
        </authorList>
    </citation>
    <scope>NUCLEOTIDE SEQUENCE</scope>
    <source>
        <strain evidence="4">AA19_3_7</strain>
        <tissue evidence="4">Leaf</tissue>
    </source>
</reference>
<gene>
    <name evidence="4" type="ORF">M8C21_003654</name>
</gene>
<sequence>MHVLDMVLVRVTLDQSPKWHRRKAGVCFGFGGKLVSFHTTGATSEVYVYDLFNEHSIVSTSSEFKARALVVRDYKGAVAQCITANKMADALVVAQVGGSSLCETTQDN</sequence>
<dbReference type="AlphaFoldDB" id="A0AAD5CGT1"/>
<dbReference type="GO" id="GO:0005198">
    <property type="term" value="F:structural molecule activity"/>
    <property type="evidence" value="ECO:0007669"/>
    <property type="project" value="TreeGrafter"/>
</dbReference>
<keyword evidence="2" id="KW-0853">WD repeat</keyword>
<dbReference type="InterPro" id="IPR040251">
    <property type="entry name" value="SEC31-like"/>
</dbReference>
<keyword evidence="5" id="KW-1185">Reference proteome</keyword>
<dbReference type="GO" id="GO:0030127">
    <property type="term" value="C:COPII vesicle coat"/>
    <property type="evidence" value="ECO:0007669"/>
    <property type="project" value="TreeGrafter"/>
</dbReference>
<dbReference type="EMBL" id="JAMZMK010008154">
    <property type="protein sequence ID" value="KAI7741646.1"/>
    <property type="molecule type" value="Genomic_DNA"/>
</dbReference>
<evidence type="ECO:0000313" key="4">
    <source>
        <dbReference type="EMBL" id="KAI7741646.1"/>
    </source>
</evidence>
<dbReference type="GO" id="GO:0090110">
    <property type="term" value="P:COPII-coated vesicle cargo loading"/>
    <property type="evidence" value="ECO:0007669"/>
    <property type="project" value="TreeGrafter"/>
</dbReference>
<organism evidence="4 5">
    <name type="scientific">Ambrosia artemisiifolia</name>
    <name type="common">Common ragweed</name>
    <dbReference type="NCBI Taxonomy" id="4212"/>
    <lineage>
        <taxon>Eukaryota</taxon>
        <taxon>Viridiplantae</taxon>
        <taxon>Streptophyta</taxon>
        <taxon>Embryophyta</taxon>
        <taxon>Tracheophyta</taxon>
        <taxon>Spermatophyta</taxon>
        <taxon>Magnoliopsida</taxon>
        <taxon>eudicotyledons</taxon>
        <taxon>Gunneridae</taxon>
        <taxon>Pentapetalae</taxon>
        <taxon>asterids</taxon>
        <taxon>campanulids</taxon>
        <taxon>Asterales</taxon>
        <taxon>Asteraceae</taxon>
        <taxon>Asteroideae</taxon>
        <taxon>Heliantheae alliance</taxon>
        <taxon>Heliantheae</taxon>
        <taxon>Ambrosia</taxon>
    </lineage>
</organism>
<dbReference type="PANTHER" id="PTHR13923:SF11">
    <property type="entry name" value="SECRETORY 31, ISOFORM D"/>
    <property type="match status" value="1"/>
</dbReference>
<name>A0AAD5CGT1_AMBAR</name>
<keyword evidence="1" id="KW-0813">Transport</keyword>
<comment type="caution">
    <text evidence="4">The sequence shown here is derived from an EMBL/GenBank/DDBJ whole genome shotgun (WGS) entry which is preliminary data.</text>
</comment>
<evidence type="ECO:0000313" key="5">
    <source>
        <dbReference type="Proteomes" id="UP001206925"/>
    </source>
</evidence>
<dbReference type="PANTHER" id="PTHR13923">
    <property type="entry name" value="SEC31-RELATED PROTEIN"/>
    <property type="match status" value="1"/>
</dbReference>
<evidence type="ECO:0000256" key="2">
    <source>
        <dbReference type="ARBA" id="ARBA00022574"/>
    </source>
</evidence>
<evidence type="ECO:0000256" key="1">
    <source>
        <dbReference type="ARBA" id="ARBA00022448"/>
    </source>
</evidence>
<dbReference type="Gene3D" id="1.25.40.980">
    <property type="match status" value="1"/>
</dbReference>
<dbReference type="Proteomes" id="UP001206925">
    <property type="component" value="Unassembled WGS sequence"/>
</dbReference>
<protein>
    <submittedName>
        <fullName evidence="4">Uncharacterized protein</fullName>
    </submittedName>
</protein>
<evidence type="ECO:0000256" key="3">
    <source>
        <dbReference type="ARBA" id="ARBA00022737"/>
    </source>
</evidence>
<dbReference type="GO" id="GO:0007029">
    <property type="term" value="P:endoplasmic reticulum organization"/>
    <property type="evidence" value="ECO:0007669"/>
    <property type="project" value="TreeGrafter"/>
</dbReference>